<dbReference type="Proteomes" id="UP000006558">
    <property type="component" value="Chromosome"/>
</dbReference>
<dbReference type="InterPro" id="IPR005537">
    <property type="entry name" value="RAMP_III_fam"/>
</dbReference>
<comment type="function">
    <text evidence="1">This subunit might be involved in maturation of a crRNA intermediate to its mature form.</text>
</comment>
<protein>
    <recommendedName>
        <fullName evidence="3">CRISPR system Cms protein Csm5</fullName>
    </recommendedName>
    <alternativeName>
        <fullName evidence="6">CRISPR type III A-associated protein Csm5</fullName>
    </alternativeName>
</protein>
<dbReference type="EMBL" id="CP000702">
    <property type="protein sequence ID" value="ABQ47107.1"/>
    <property type="molecule type" value="Genomic_DNA"/>
</dbReference>
<dbReference type="AlphaFoldDB" id="A5ILN4"/>
<gene>
    <name evidence="8" type="ordered locus">Tpet_1093</name>
</gene>
<organism evidence="8 9">
    <name type="scientific">Thermotoga petrophila (strain ATCC BAA-488 / DSM 13995 / JCM 10881 / RKU-1)</name>
    <dbReference type="NCBI Taxonomy" id="390874"/>
    <lineage>
        <taxon>Bacteria</taxon>
        <taxon>Thermotogati</taxon>
        <taxon>Thermotogota</taxon>
        <taxon>Thermotogae</taxon>
        <taxon>Thermotogales</taxon>
        <taxon>Thermotogaceae</taxon>
        <taxon>Thermotoga</taxon>
    </lineage>
</organism>
<comment type="similarity">
    <text evidence="2">Belongs to the CRISPR-associated Csm5 family.</text>
</comment>
<dbReference type="NCBIfam" id="TIGR01899">
    <property type="entry name" value="cas_TM1807_csm5"/>
    <property type="match status" value="1"/>
</dbReference>
<evidence type="ECO:0000256" key="3">
    <source>
        <dbReference type="ARBA" id="ARBA00016113"/>
    </source>
</evidence>
<evidence type="ECO:0000256" key="1">
    <source>
        <dbReference type="ARBA" id="ARBA00003088"/>
    </source>
</evidence>
<feature type="domain" description="CRISPR type III-associated protein" evidence="7">
    <location>
        <begin position="4"/>
        <end position="316"/>
    </location>
</feature>
<reference evidence="9" key="1">
    <citation type="submission" date="2007-05" db="EMBL/GenBank/DDBJ databases">
        <title>Complete sequence of Thermotoga petrophila RKU-1.</title>
        <authorList>
            <consortium name="US DOE Joint Genome Institute"/>
            <person name="Copeland A."/>
            <person name="Lucas S."/>
            <person name="Lapidus A."/>
            <person name="Barry K."/>
            <person name="Glavina del Rio T."/>
            <person name="Dalin E."/>
            <person name="Tice H."/>
            <person name="Pitluck S."/>
            <person name="Sims D."/>
            <person name="Brettin T."/>
            <person name="Bruce D."/>
            <person name="Detter J.C."/>
            <person name="Han C."/>
            <person name="Tapia R."/>
            <person name="Schmutz J."/>
            <person name="Larimer F."/>
            <person name="Land M."/>
            <person name="Hauser L."/>
            <person name="Kyrpides N."/>
            <person name="Mikhailova N."/>
            <person name="Nelson K."/>
            <person name="Gogarten J.P."/>
            <person name="Noll K."/>
            <person name="Richardson P."/>
        </authorList>
    </citation>
    <scope>NUCLEOTIDE SEQUENCE [LARGE SCALE GENOMIC DNA]</scope>
    <source>
        <strain evidence="9">ATCC BAA-488 / DSM 13995 / JCM 10881 / RKU-1</strain>
    </source>
</reference>
<keyword evidence="5" id="KW-0051">Antiviral defense</keyword>
<accession>A5ILN4</accession>
<evidence type="ECO:0000259" key="7">
    <source>
        <dbReference type="Pfam" id="PF03787"/>
    </source>
</evidence>
<dbReference type="PANTHER" id="PTHR38007">
    <property type="entry name" value="CRISPR SYSTEM CMS PROTEIN CSM5"/>
    <property type="match status" value="1"/>
</dbReference>
<dbReference type="InterPro" id="IPR010173">
    <property type="entry name" value="CRISPR-assoc_Csm5"/>
</dbReference>
<dbReference type="eggNOG" id="COG1332">
    <property type="taxonomic scope" value="Bacteria"/>
</dbReference>
<dbReference type="RefSeq" id="WP_011943635.1">
    <property type="nucleotide sequence ID" value="NC_009486.1"/>
</dbReference>
<keyword evidence="4" id="KW-0694">RNA-binding</keyword>
<proteinExistence type="inferred from homology"/>
<evidence type="ECO:0000256" key="5">
    <source>
        <dbReference type="ARBA" id="ARBA00023118"/>
    </source>
</evidence>
<dbReference type="GO" id="GO:0003723">
    <property type="term" value="F:RNA binding"/>
    <property type="evidence" value="ECO:0007669"/>
    <property type="project" value="UniProtKB-KW"/>
</dbReference>
<dbReference type="STRING" id="390874.Tpet_1093"/>
<reference evidence="8 9" key="2">
    <citation type="journal article" date="2009" name="Proc. Natl. Acad. Sci. U.S.A.">
        <title>On the chimeric nature, thermophilic origin, and phylogenetic placement of the Thermotogales.</title>
        <authorList>
            <person name="Zhaxybayeva O."/>
            <person name="Swithers K.S."/>
            <person name="Lapierre P."/>
            <person name="Fournier G.P."/>
            <person name="Bickhart D.M."/>
            <person name="DeBoy R.T."/>
            <person name="Nelson K.E."/>
            <person name="Nesbo C.L."/>
            <person name="Doolittle W.F."/>
            <person name="Gogarten J.P."/>
            <person name="Noll K.M."/>
        </authorList>
    </citation>
    <scope>NUCLEOTIDE SEQUENCE [LARGE SCALE GENOMIC DNA]</scope>
    <source>
        <strain evidence="9">ATCC BAA-488 / DSM 13995 / JCM 10881 / RKU-1</strain>
    </source>
</reference>
<evidence type="ECO:0000256" key="6">
    <source>
        <dbReference type="ARBA" id="ARBA00031720"/>
    </source>
</evidence>
<evidence type="ECO:0000256" key="2">
    <source>
        <dbReference type="ARBA" id="ARBA00006680"/>
    </source>
</evidence>
<dbReference type="PANTHER" id="PTHR38007:SF1">
    <property type="entry name" value="CRISPR SYSTEM CMS PROTEIN CSM5"/>
    <property type="match status" value="1"/>
</dbReference>
<name>A5ILN4_THEP1</name>
<sequence length="379" mass="44631">MKVTLKTLTPLHIGSGEKYPPCNLVVLKEEDNKKTAVRLNTRKFLEVLRKRPQITKELSKTLTLKEVENVEDGVFYEVSLYSDFSSGKRNPEIPEVVHHPDGSVYIPGSSLKGAVKLALTWHVLRNNRNLLEEFRKRVQEDIKNHKKNHKRTFYGTNEFLNGLFRFDPRGINTDYFRFLRISDSQTLKTQVVVHDVGIFYVARPNSHPKTFSLEFVPINRDFVFDVRFVKEEYDYFLTHVRKHYRVELPKSIEEIFSIVNEFYSEVFKFERERFEKAKENFKGLDTSKIEERFQKIEKVLQNKKYVLIHVGYGGGLMANSLFILLDEETRKQVRNIIKDHKDDEAPLTRRYLVQSENNSYRVISPIGWCALWLEDSQST</sequence>
<dbReference type="GO" id="GO:0051607">
    <property type="term" value="P:defense response to virus"/>
    <property type="evidence" value="ECO:0007669"/>
    <property type="project" value="UniProtKB-KW"/>
</dbReference>
<dbReference type="HOGENOM" id="CLU_036878_3_0_0"/>
<dbReference type="KEGG" id="tpt:Tpet_1093"/>
<evidence type="ECO:0000256" key="4">
    <source>
        <dbReference type="ARBA" id="ARBA00022884"/>
    </source>
</evidence>
<evidence type="ECO:0000313" key="8">
    <source>
        <dbReference type="EMBL" id="ABQ47107.1"/>
    </source>
</evidence>
<evidence type="ECO:0000313" key="9">
    <source>
        <dbReference type="Proteomes" id="UP000006558"/>
    </source>
</evidence>
<dbReference type="Pfam" id="PF03787">
    <property type="entry name" value="RAMPs"/>
    <property type="match status" value="1"/>
</dbReference>